<reference evidence="2" key="1">
    <citation type="journal article" date="2011" name="Genome Biol.">
        <title>Comparative and functional genomics provide insights into the pathogenicity of dermatophytic fungi.</title>
        <authorList>
            <person name="Burmester A."/>
            <person name="Shelest E."/>
            <person name="Gloeckner G."/>
            <person name="Heddergott C."/>
            <person name="Schindler S."/>
            <person name="Staib P."/>
            <person name="Heidel A."/>
            <person name="Felder M."/>
            <person name="Petzold A."/>
            <person name="Szafranski K."/>
            <person name="Feuermann M."/>
            <person name="Pedruzzi I."/>
            <person name="Priebe S."/>
            <person name="Groth M."/>
            <person name="Winkler R."/>
            <person name="Li W."/>
            <person name="Kniemeyer O."/>
            <person name="Schroeckh V."/>
            <person name="Hertweck C."/>
            <person name="Hube B."/>
            <person name="White T.C."/>
            <person name="Platzer M."/>
            <person name="Guthke R."/>
            <person name="Heitman J."/>
            <person name="Woestemeyer J."/>
            <person name="Zipfel P.F."/>
            <person name="Monod M."/>
            <person name="Brakhage A.A."/>
        </authorList>
    </citation>
    <scope>NUCLEOTIDE SEQUENCE [LARGE SCALE GENOMIC DNA]</scope>
    <source>
        <strain evidence="2">ATCC MYA-4681 / CBS 112371</strain>
    </source>
</reference>
<evidence type="ECO:0000313" key="2">
    <source>
        <dbReference type="Proteomes" id="UP000008866"/>
    </source>
</evidence>
<proteinExistence type="predicted"/>
<evidence type="ECO:0000313" key="1">
    <source>
        <dbReference type="EMBL" id="EFE29463.1"/>
    </source>
</evidence>
<name>D4B5D0_ARTBC</name>
<comment type="caution">
    <text evidence="1">The sequence shown here is derived from an EMBL/GenBank/DDBJ whole genome shotgun (WGS) entry which is preliminary data.</text>
</comment>
<dbReference type="EMBL" id="ABSU01000039">
    <property type="protein sequence ID" value="EFE29463.1"/>
    <property type="molecule type" value="Genomic_DNA"/>
</dbReference>
<dbReference type="RefSeq" id="XP_003010103.1">
    <property type="nucleotide sequence ID" value="XM_003010057.1"/>
</dbReference>
<dbReference type="eggNOG" id="ENOG502RMSZ">
    <property type="taxonomic scope" value="Eukaryota"/>
</dbReference>
<accession>D4B5D0</accession>
<dbReference type="GeneID" id="9525371"/>
<protein>
    <submittedName>
        <fullName evidence="1">Uncharacterized protein</fullName>
    </submittedName>
</protein>
<sequence>MLPALYHLIRKPKFESYMLLILSPEQHLTYVHTYSGLRGHIDTEVGQATTPTLPCSVNFESRTQLGKLSVPLPEDQGLEDIVEQLKECCQKARETSMNHSEDSARLSDKAKLLRVLGLCEQTLRQGFSLLKERETTPDVTAKFYTVDLVRISKPQQGPILDLHMKSISVRIKNIADS</sequence>
<dbReference type="HOGENOM" id="CLU_1679217_0_0_1"/>
<dbReference type="AlphaFoldDB" id="D4B5D0"/>
<dbReference type="Proteomes" id="UP000008866">
    <property type="component" value="Unassembled WGS sequence"/>
</dbReference>
<keyword evidence="2" id="KW-1185">Reference proteome</keyword>
<dbReference type="KEGG" id="abe:ARB_03670"/>
<organism evidence="1 2">
    <name type="scientific">Arthroderma benhamiae (strain ATCC MYA-4681 / CBS 112371)</name>
    <name type="common">Trichophyton mentagrophytes</name>
    <dbReference type="NCBI Taxonomy" id="663331"/>
    <lineage>
        <taxon>Eukaryota</taxon>
        <taxon>Fungi</taxon>
        <taxon>Dikarya</taxon>
        <taxon>Ascomycota</taxon>
        <taxon>Pezizomycotina</taxon>
        <taxon>Eurotiomycetes</taxon>
        <taxon>Eurotiomycetidae</taxon>
        <taxon>Onygenales</taxon>
        <taxon>Arthrodermataceae</taxon>
        <taxon>Trichophyton</taxon>
    </lineage>
</organism>
<dbReference type="OrthoDB" id="4171208at2759"/>
<dbReference type="OMA" id="KFESYML"/>
<gene>
    <name evidence="1" type="ORF">ARB_03670</name>
</gene>